<reference evidence="1 2" key="1">
    <citation type="submission" date="2015-07" db="EMBL/GenBank/DDBJ databases">
        <title>The genome of Dufourea novaeangliae.</title>
        <authorList>
            <person name="Pan H."/>
            <person name="Kapheim K."/>
        </authorList>
    </citation>
    <scope>NUCLEOTIDE SEQUENCE [LARGE SCALE GENOMIC DNA]</scope>
    <source>
        <strain evidence="1">0120121106</strain>
        <tissue evidence="1">Whole body</tissue>
    </source>
</reference>
<dbReference type="PANTHER" id="PTHR46790">
    <property type="entry name" value="CENTROMERE PROTEIN N"/>
    <property type="match status" value="1"/>
</dbReference>
<dbReference type="GO" id="GO:0005654">
    <property type="term" value="C:nucleoplasm"/>
    <property type="evidence" value="ECO:0007669"/>
    <property type="project" value="TreeGrafter"/>
</dbReference>
<dbReference type="EMBL" id="KQ434892">
    <property type="protein sequence ID" value="KZC10511.1"/>
    <property type="molecule type" value="Genomic_DNA"/>
</dbReference>
<dbReference type="Proteomes" id="UP000076502">
    <property type="component" value="Unassembled WGS sequence"/>
</dbReference>
<dbReference type="InterPro" id="IPR052011">
    <property type="entry name" value="CENP-NAC/CAD_complex"/>
</dbReference>
<sequence length="317" mass="36570">MPIFPELSWHNIKSELVKCHSTFTSANVVQLMKKTITERRLREKNLKDRLITLQLIDISWHSNKKTWYGYSLKGSVKPLKYFKPRNIEQNLQNYCEFSDIEMNVKAYAHNGIIYVSFNALGKSATRRRRRIQNVNPIVFALFLGQTYFFINKQNVKDTVLNAVVTGMGYNKSEQINLKGKNLKSLSKMCWQKKEGALNYENINDTVKYKNTSPEIKATGIDFTQHRQRKKFAEECFGDNPATLELLVINGSSKSFVHEEVATKLADETMRATCEFRGPNIAVLLTKLIERQIINMPVPYYISNFMTLGENEFVISNG</sequence>
<evidence type="ECO:0000313" key="2">
    <source>
        <dbReference type="Proteomes" id="UP000076502"/>
    </source>
</evidence>
<dbReference type="OrthoDB" id="8184399at2759"/>
<dbReference type="AlphaFoldDB" id="A0A154PF90"/>
<accession>A0A154PF90</accession>
<gene>
    <name evidence="1" type="ORF">WN55_01948</name>
</gene>
<evidence type="ECO:0000313" key="1">
    <source>
        <dbReference type="EMBL" id="KZC10511.1"/>
    </source>
</evidence>
<keyword evidence="2" id="KW-1185">Reference proteome</keyword>
<organism evidence="1 2">
    <name type="scientific">Dufourea novaeangliae</name>
    <name type="common">Sweat bee</name>
    <dbReference type="NCBI Taxonomy" id="178035"/>
    <lineage>
        <taxon>Eukaryota</taxon>
        <taxon>Metazoa</taxon>
        <taxon>Ecdysozoa</taxon>
        <taxon>Arthropoda</taxon>
        <taxon>Hexapoda</taxon>
        <taxon>Insecta</taxon>
        <taxon>Pterygota</taxon>
        <taxon>Neoptera</taxon>
        <taxon>Endopterygota</taxon>
        <taxon>Hymenoptera</taxon>
        <taxon>Apocrita</taxon>
        <taxon>Aculeata</taxon>
        <taxon>Apoidea</taxon>
        <taxon>Anthophila</taxon>
        <taxon>Halictidae</taxon>
        <taxon>Rophitinae</taxon>
        <taxon>Dufourea</taxon>
    </lineage>
</organism>
<proteinExistence type="predicted"/>
<name>A0A154PF90_DUFNO</name>
<protein>
    <submittedName>
        <fullName evidence="1">Uncharacterized protein</fullName>
    </submittedName>
</protein>
<dbReference type="PANTHER" id="PTHR46790:SF1">
    <property type="entry name" value="CENTROMERE PROTEIN N"/>
    <property type="match status" value="1"/>
</dbReference>